<protein>
    <submittedName>
        <fullName evidence="3">Uncharacterized protein</fullName>
    </submittedName>
</protein>
<name>A0A0R3NW61_DROPS</name>
<reference evidence="3" key="4">
    <citation type="submission" date="2015-11" db="EMBL/GenBank/DDBJ databases">
        <authorList>
            <consortium name="FlyBase"/>
        </authorList>
    </citation>
    <scope>NUCLEOTIDE SEQUENCE</scope>
    <source>
        <strain evidence="3">MV2-25</strain>
    </source>
</reference>
<organism evidence="3">
    <name type="scientific">Drosophila pseudoobscura pseudoobscura</name>
    <name type="common">Fruit fly</name>
    <dbReference type="NCBI Taxonomy" id="46245"/>
    <lineage>
        <taxon>Eukaryota</taxon>
        <taxon>Metazoa</taxon>
        <taxon>Ecdysozoa</taxon>
        <taxon>Arthropoda</taxon>
        <taxon>Hexapoda</taxon>
        <taxon>Insecta</taxon>
        <taxon>Pterygota</taxon>
        <taxon>Neoptera</taxon>
        <taxon>Endopterygota</taxon>
        <taxon>Diptera</taxon>
        <taxon>Brachycera</taxon>
        <taxon>Muscomorpha</taxon>
        <taxon>Ephydroidea</taxon>
        <taxon>Drosophilidae</taxon>
        <taxon>Drosophila</taxon>
        <taxon>Sophophora</taxon>
    </lineage>
</organism>
<dbReference type="Bgee" id="FBgn0250593">
    <property type="expression patterns" value="Expressed in male reproductive system and 1 other cell type or tissue"/>
</dbReference>
<reference evidence="3" key="1">
    <citation type="journal article" date="2005" name="Genome Res.">
        <title>Comparative genome sequencing of Drosophila pseudoobscura: chromosomal, gene, and cis-element evolution.</title>
        <authorList>
            <person name="Richards S."/>
            <person name="Liu Y."/>
            <person name="Bettencourt B.R."/>
            <person name="Hradecky P."/>
            <person name="Letovsky S."/>
            <person name="Nielsen R."/>
            <person name="Thornton K."/>
            <person name="Hubisz M.J."/>
            <person name="Chen R."/>
            <person name="Meisel R.P."/>
            <person name="Couronne O."/>
            <person name="Hua S."/>
            <person name="Smith M.A."/>
            <person name="Zhang P."/>
            <person name="Liu J."/>
            <person name="Bussemaker H.J."/>
            <person name="van Batenburg M.F."/>
            <person name="Howells S.L."/>
            <person name="Scherer S.E."/>
            <person name="Sodergren E."/>
            <person name="Matthews B.B."/>
            <person name="Crosby M.A."/>
            <person name="Schroeder A.J."/>
            <person name="Ortiz-Barrientos D."/>
            <person name="Rives C.M."/>
            <person name="Metzker M.L."/>
            <person name="Muzny D.M."/>
            <person name="Scott G."/>
            <person name="Steffen D."/>
            <person name="Wheeler D.A."/>
            <person name="Worley K.C."/>
            <person name="Havlak P."/>
            <person name="Durbin K.J."/>
            <person name="Egan A."/>
            <person name="Gill R."/>
            <person name="Hume J."/>
            <person name="Morgan M.B."/>
            <person name="Miner G."/>
            <person name="Hamilton C."/>
            <person name="Huang Y."/>
            <person name="Waldron L."/>
            <person name="Verduzco D."/>
            <person name="Clerc-Blankenburg K.P."/>
            <person name="Dubchak I."/>
            <person name="Noor M.A."/>
            <person name="Anderson W."/>
            <person name="White K.P."/>
            <person name="Clark A.G."/>
            <person name="Schaeffer S.W."/>
            <person name="Gelbart W."/>
            <person name="Weinstock G.M."/>
            <person name="Gibbs R.A."/>
        </authorList>
    </citation>
    <scope>NUCLEOTIDE SEQUENCE [LARGE SCALE GENOMIC DNA]</scope>
    <source>
        <strain evidence="3">MV2-25</strain>
    </source>
</reference>
<accession>A0A0R3NW61</accession>
<keyword evidence="2" id="KW-0472">Membrane</keyword>
<reference evidence="3" key="3">
    <citation type="journal article" date="2012" name="PLoS ONE">
        <title>Mind the gap: upgrading genomes with Pacific Biosciences RS long-read sequencing technology.</title>
        <authorList>
            <person name="English A.C."/>
            <person name="Richards S."/>
            <person name="Han Y."/>
            <person name="Wang M."/>
            <person name="Vee V."/>
            <person name="Qu J."/>
            <person name="Qin X."/>
            <person name="Muzny D.M."/>
            <person name="Reid J.G."/>
            <person name="Worley K.C."/>
            <person name="Gibbs R.A."/>
        </authorList>
    </citation>
    <scope>NUCLEOTIDE SEQUENCE</scope>
    <source>
        <strain evidence="3">MV2-25</strain>
    </source>
</reference>
<feature type="transmembrane region" description="Helical" evidence="2">
    <location>
        <begin position="101"/>
        <end position="124"/>
    </location>
</feature>
<dbReference type="EMBL" id="CH475962">
    <property type="protein sequence ID" value="KRT05374.1"/>
    <property type="molecule type" value="Genomic_DNA"/>
</dbReference>
<proteinExistence type="predicted"/>
<evidence type="ECO:0000313" key="3">
    <source>
        <dbReference type="EMBL" id="KRT05374.1"/>
    </source>
</evidence>
<gene>
    <name evidence="3" type="primary">Dpse\GA29235</name>
    <name evidence="3" type="ORF">Dpse_GA29235</name>
</gene>
<keyword evidence="2" id="KW-0812">Transmembrane</keyword>
<evidence type="ECO:0000256" key="1">
    <source>
        <dbReference type="SAM" id="MobiDB-lite"/>
    </source>
</evidence>
<feature type="region of interest" description="Disordered" evidence="1">
    <location>
        <begin position="50"/>
        <end position="80"/>
    </location>
</feature>
<reference evidence="3" key="2">
    <citation type="journal article" date="2007" name="Nature">
        <title>Evolution of genes and genomes on the Drosophila phylogeny.</title>
        <authorList>
            <consortium name="Drosophila 12 Genomes Consortium"/>
            <person name="Clark A.G."/>
            <person name="Eisen M.B."/>
            <person name="Smith D.R."/>
            <person name="Bergman C.M."/>
            <person name="Oliver B."/>
            <person name="Markow T.A."/>
            <person name="Kaufman T.C."/>
            <person name="Kellis M."/>
            <person name="Gelbart W."/>
            <person name="Iyer V.N."/>
            <person name="Pollard D.A."/>
            <person name="Sackton T.B."/>
            <person name="Larracuente A.M."/>
            <person name="Singh N.D."/>
            <person name="Abad J.P."/>
            <person name="Abt D.N."/>
            <person name="Adryan B."/>
            <person name="Aguade M."/>
            <person name="Akashi H."/>
            <person name="Anderson W.W."/>
            <person name="Aquadro C.F."/>
            <person name="Ardell D.H."/>
            <person name="Arguello R."/>
            <person name="Artieri C.G."/>
            <person name="Barbash D.A."/>
            <person name="Barker D."/>
            <person name="Barsanti P."/>
            <person name="Batterham P."/>
            <person name="Batzoglou S."/>
            <person name="Begun D."/>
            <person name="Bhutkar A."/>
            <person name="Blanco E."/>
            <person name="Bosak S.A."/>
            <person name="Bradley R.K."/>
            <person name="Brand A.D."/>
            <person name="Brent M.R."/>
            <person name="Brooks A.N."/>
            <person name="Brown R.H."/>
            <person name="Butlin R.K."/>
            <person name="Caggese C."/>
            <person name="Calvi B.R."/>
            <person name="Bernardo de Carvalho A."/>
            <person name="Caspi A."/>
            <person name="Castrezana S."/>
            <person name="Celniker S.E."/>
            <person name="Chang J.L."/>
            <person name="Chapple C."/>
            <person name="Chatterji S."/>
            <person name="Chinwalla A."/>
            <person name="Civetta A."/>
            <person name="Clifton S.W."/>
            <person name="Comeron J.M."/>
            <person name="Costello J.C."/>
            <person name="Coyne J.A."/>
            <person name="Daub J."/>
            <person name="David R.G."/>
            <person name="Delcher A.L."/>
            <person name="Delehaunty K."/>
            <person name="Do C.B."/>
            <person name="Ebling H."/>
            <person name="Edwards K."/>
            <person name="Eickbush T."/>
            <person name="Evans J.D."/>
            <person name="Filipski A."/>
            <person name="Findeiss S."/>
            <person name="Freyhult E."/>
            <person name="Fulton L."/>
            <person name="Fulton R."/>
            <person name="Garcia A.C."/>
            <person name="Gardiner A."/>
            <person name="Garfield D.A."/>
            <person name="Garvin B.E."/>
            <person name="Gibson G."/>
            <person name="Gilbert D."/>
            <person name="Gnerre S."/>
            <person name="Godfrey J."/>
            <person name="Good R."/>
            <person name="Gotea V."/>
            <person name="Gravely B."/>
            <person name="Greenberg A.J."/>
            <person name="Griffiths-Jones S."/>
            <person name="Gross S."/>
            <person name="Guigo R."/>
            <person name="Gustafson E.A."/>
            <person name="Haerty W."/>
            <person name="Hahn M.W."/>
            <person name="Halligan D.L."/>
            <person name="Halpern A.L."/>
            <person name="Halter G.M."/>
            <person name="Han M.V."/>
            <person name="Heger A."/>
            <person name="Hillier L."/>
            <person name="Hinrichs A.S."/>
            <person name="Holmes I."/>
            <person name="Hoskins R.A."/>
            <person name="Hubisz M.J."/>
            <person name="Hultmark D."/>
            <person name="Huntley M.A."/>
            <person name="Jaffe D.B."/>
            <person name="Jagadeeshan S."/>
            <person name="Jeck W.R."/>
            <person name="Johnson J."/>
            <person name="Jones C.D."/>
            <person name="Jordan W.C."/>
            <person name="Karpen G.H."/>
            <person name="Kataoka E."/>
            <person name="Keightley P.D."/>
            <person name="Kheradpour P."/>
            <person name="Kirkness E.F."/>
            <person name="Koerich L.B."/>
            <person name="Kristiansen K."/>
            <person name="Kudrna D."/>
            <person name="Kulathinal R.J."/>
            <person name="Kumar S."/>
            <person name="Kwok R."/>
            <person name="Lander E."/>
            <person name="Langley C.H."/>
            <person name="Lapoint R."/>
            <person name="Lazzaro B.P."/>
            <person name="Lee S.J."/>
            <person name="Levesque L."/>
            <person name="Li R."/>
            <person name="Lin C.F."/>
            <person name="Lin M.F."/>
            <person name="Lindblad-Toh K."/>
            <person name="Llopart A."/>
            <person name="Long M."/>
            <person name="Low L."/>
            <person name="Lozovsky E."/>
            <person name="Lu J."/>
            <person name="Luo M."/>
            <person name="Machado C.A."/>
            <person name="Makalowski W."/>
            <person name="Marzo M."/>
            <person name="Matsuda M."/>
            <person name="Matzkin L."/>
            <person name="McAllister B."/>
            <person name="McBride C.S."/>
            <person name="McKernan B."/>
            <person name="McKernan K."/>
            <person name="Mendez-Lago M."/>
            <person name="Minx P."/>
            <person name="Mollenhauer M.U."/>
            <person name="Montooth K."/>
            <person name="Mount S.M."/>
            <person name="Mu X."/>
            <person name="Myers E."/>
            <person name="Negre B."/>
            <person name="Newfeld S."/>
            <person name="Nielsen R."/>
            <person name="Noor M.A."/>
            <person name="O'Grady P."/>
            <person name="Pachter L."/>
            <person name="Papaceit M."/>
            <person name="Parisi M.J."/>
            <person name="Parisi M."/>
            <person name="Parts L."/>
            <person name="Pedersen J.S."/>
            <person name="Pesole G."/>
            <person name="Phillippy A.M."/>
            <person name="Ponting C.P."/>
            <person name="Pop M."/>
            <person name="Porcelli D."/>
            <person name="Powell J.R."/>
            <person name="Prohaska S."/>
            <person name="Pruitt K."/>
            <person name="Puig M."/>
            <person name="Quesneville H."/>
            <person name="Ram K.R."/>
            <person name="Rand D."/>
            <person name="Rasmussen M.D."/>
            <person name="Reed L.K."/>
            <person name="Reenan R."/>
            <person name="Reily A."/>
            <person name="Remington K.A."/>
            <person name="Rieger T.T."/>
            <person name="Ritchie M.G."/>
            <person name="Robin C."/>
            <person name="Rogers Y.H."/>
            <person name="Rohde C."/>
            <person name="Rozas J."/>
            <person name="Rubenfield M.J."/>
            <person name="Ruiz A."/>
            <person name="Russo S."/>
            <person name="Salzberg S.L."/>
            <person name="Sanchez-Gracia A."/>
            <person name="Saranga D.J."/>
            <person name="Sato H."/>
            <person name="Schaeffer S.W."/>
            <person name="Schatz M.C."/>
            <person name="Schlenke T."/>
            <person name="Schwartz R."/>
            <person name="Segarra C."/>
            <person name="Singh R.S."/>
            <person name="Sirot L."/>
            <person name="Sirota M."/>
            <person name="Sisneros N.B."/>
            <person name="Smith C.D."/>
            <person name="Smith T.F."/>
            <person name="Spieth J."/>
            <person name="Stage D.E."/>
            <person name="Stark A."/>
            <person name="Stephan W."/>
            <person name="Strausberg R.L."/>
            <person name="Strempel S."/>
            <person name="Sturgill D."/>
            <person name="Sutton G."/>
            <person name="Sutton G.G."/>
            <person name="Tao W."/>
            <person name="Teichmann S."/>
            <person name="Tobari Y.N."/>
            <person name="Tomimura Y."/>
            <person name="Tsolas J.M."/>
            <person name="Valente V.L."/>
            <person name="Venter E."/>
            <person name="Venter J.C."/>
            <person name="Vicario S."/>
            <person name="Vieira F.G."/>
            <person name="Vilella A.J."/>
            <person name="Villasante A."/>
            <person name="Walenz B."/>
            <person name="Wang J."/>
            <person name="Wasserman M."/>
            <person name="Watts T."/>
            <person name="Wilson D."/>
            <person name="Wilson R.K."/>
            <person name="Wing R.A."/>
            <person name="Wolfner M.F."/>
            <person name="Wong A."/>
            <person name="Wong G.K."/>
            <person name="Wu C.I."/>
            <person name="Wu G."/>
            <person name="Yamamoto D."/>
            <person name="Yang H.P."/>
            <person name="Yang S.P."/>
            <person name="Yorke J.A."/>
            <person name="Yoshida K."/>
            <person name="Zdobnov E."/>
            <person name="Zhang P."/>
            <person name="Zhang Y."/>
            <person name="Zimin A.V."/>
            <person name="Baldwin J."/>
            <person name="Abdouelleil A."/>
            <person name="Abdulkadir J."/>
            <person name="Abebe A."/>
            <person name="Abera B."/>
            <person name="Abreu J."/>
            <person name="Acer S.C."/>
            <person name="Aftuck L."/>
            <person name="Alexander A."/>
            <person name="An P."/>
            <person name="Anderson E."/>
            <person name="Anderson S."/>
            <person name="Arachi H."/>
            <person name="Azer M."/>
            <person name="Bachantsang P."/>
            <person name="Barry A."/>
            <person name="Bayul T."/>
            <person name="Berlin A."/>
            <person name="Bessette D."/>
            <person name="Bloom T."/>
            <person name="Blye J."/>
            <person name="Boguslavskiy L."/>
            <person name="Bonnet C."/>
            <person name="Boukhgalter B."/>
            <person name="Bourzgui I."/>
            <person name="Brown A."/>
            <person name="Cahill P."/>
            <person name="Channer S."/>
            <person name="Cheshatsang Y."/>
            <person name="Chuda L."/>
            <person name="Citroen M."/>
            <person name="Collymore A."/>
            <person name="Cooke P."/>
            <person name="Costello M."/>
            <person name="D'Aco K."/>
            <person name="Daza R."/>
            <person name="De Haan G."/>
            <person name="DeGray S."/>
            <person name="DeMaso C."/>
            <person name="Dhargay N."/>
            <person name="Dooley K."/>
            <person name="Dooley E."/>
            <person name="Doricent M."/>
            <person name="Dorje P."/>
            <person name="Dorjee K."/>
            <person name="Dupes A."/>
            <person name="Elong R."/>
            <person name="Falk J."/>
            <person name="Farina A."/>
            <person name="Faro S."/>
            <person name="Ferguson D."/>
            <person name="Fisher S."/>
            <person name="Foley C.D."/>
            <person name="Franke A."/>
            <person name="Friedrich D."/>
            <person name="Gadbois L."/>
            <person name="Gearin G."/>
            <person name="Gearin C.R."/>
            <person name="Giannoukos G."/>
            <person name="Goode T."/>
            <person name="Graham J."/>
            <person name="Grandbois E."/>
            <person name="Grewal S."/>
            <person name="Gyaltsen K."/>
            <person name="Hafez N."/>
            <person name="Hagos B."/>
            <person name="Hall J."/>
            <person name="Henson C."/>
            <person name="Hollinger A."/>
            <person name="Honan T."/>
            <person name="Huard M.D."/>
            <person name="Hughes L."/>
            <person name="Hurhula B."/>
            <person name="Husby M.E."/>
            <person name="Kamat A."/>
            <person name="Kanga B."/>
            <person name="Kashin S."/>
            <person name="Khazanovich D."/>
            <person name="Kisner P."/>
            <person name="Lance K."/>
            <person name="Lara M."/>
            <person name="Lee W."/>
            <person name="Lennon N."/>
            <person name="Letendre F."/>
            <person name="LeVine R."/>
            <person name="Lipovsky A."/>
            <person name="Liu X."/>
            <person name="Liu J."/>
            <person name="Liu S."/>
            <person name="Lokyitsang T."/>
            <person name="Lokyitsang Y."/>
            <person name="Lubonja R."/>
            <person name="Lui A."/>
            <person name="MacDonald P."/>
            <person name="Magnisalis V."/>
            <person name="Maru K."/>
            <person name="Matthews C."/>
            <person name="McCusker W."/>
            <person name="McDonough S."/>
            <person name="Mehta T."/>
            <person name="Meldrim J."/>
            <person name="Meneus L."/>
            <person name="Mihai O."/>
            <person name="Mihalev A."/>
            <person name="Mihova T."/>
            <person name="Mittelman R."/>
            <person name="Mlenga V."/>
            <person name="Montmayeur A."/>
            <person name="Mulrain L."/>
            <person name="Navidi A."/>
            <person name="Naylor J."/>
            <person name="Negash T."/>
            <person name="Nguyen T."/>
            <person name="Nguyen N."/>
            <person name="Nicol R."/>
            <person name="Norbu C."/>
            <person name="Norbu N."/>
            <person name="Novod N."/>
            <person name="O'Neill B."/>
            <person name="Osman S."/>
            <person name="Markiewicz E."/>
            <person name="Oyono O.L."/>
            <person name="Patti C."/>
            <person name="Phunkhang P."/>
            <person name="Pierre F."/>
            <person name="Priest M."/>
            <person name="Raghuraman S."/>
            <person name="Rege F."/>
            <person name="Reyes R."/>
            <person name="Rise C."/>
            <person name="Rogov P."/>
            <person name="Ross K."/>
            <person name="Ryan E."/>
            <person name="Settipalli S."/>
            <person name="Shea T."/>
            <person name="Sherpa N."/>
            <person name="Shi L."/>
            <person name="Shih D."/>
            <person name="Sparrow T."/>
            <person name="Spaulding J."/>
            <person name="Stalker J."/>
            <person name="Stange-Thomann N."/>
            <person name="Stavropoulos S."/>
            <person name="Stone C."/>
            <person name="Strader C."/>
            <person name="Tesfaye S."/>
            <person name="Thomson T."/>
            <person name="Thoulutsang Y."/>
            <person name="Thoulutsang D."/>
            <person name="Topham K."/>
            <person name="Topping I."/>
            <person name="Tsamla T."/>
            <person name="Vassiliev H."/>
            <person name="Vo A."/>
            <person name="Wangchuk T."/>
            <person name="Wangdi T."/>
            <person name="Weiand M."/>
            <person name="Wilkinson J."/>
            <person name="Wilson A."/>
            <person name="Yadav S."/>
            <person name="Young G."/>
            <person name="Yu Q."/>
            <person name="Zembek L."/>
            <person name="Zhong D."/>
            <person name="Zimmer A."/>
            <person name="Zwirko Z."/>
            <person name="Jaffe D.B."/>
            <person name="Alvarez P."/>
            <person name="Brockman W."/>
            <person name="Butler J."/>
            <person name="Chin C."/>
            <person name="Gnerre S."/>
            <person name="Grabherr M."/>
            <person name="Kleber M."/>
            <person name="Mauceli E."/>
            <person name="MacCallum I."/>
        </authorList>
    </citation>
    <scope>NUCLEOTIDE SEQUENCE [LARGE SCALE GENOMIC DNA]</scope>
    <source>
        <strain evidence="3">MV2-25</strain>
    </source>
</reference>
<dbReference type="AlphaFoldDB" id="A0A0R3NW61"/>
<sequence length="130" mass="14452">MLPLWSPKRVQVFLEILVGGRQGHAQQSGQHLSQEHEGVRQYTVMIQRAETSAGPRRRQGGRVASLHPGTRTEPAGQSNSQVSVSPMVHFRRLCRALDRHYSILTYSLVFLAGMLATLLCVALTSANQYL</sequence>
<evidence type="ECO:0000256" key="2">
    <source>
        <dbReference type="SAM" id="Phobius"/>
    </source>
</evidence>
<keyword evidence="2" id="KW-1133">Transmembrane helix</keyword>